<dbReference type="EMBL" id="BGPR01000738">
    <property type="protein sequence ID" value="GBM33668.1"/>
    <property type="molecule type" value="Genomic_DNA"/>
</dbReference>
<feature type="compositionally biased region" description="Polar residues" evidence="1">
    <location>
        <begin position="1"/>
        <end position="12"/>
    </location>
</feature>
<organism evidence="2 3">
    <name type="scientific">Araneus ventricosus</name>
    <name type="common">Orbweaver spider</name>
    <name type="synonym">Epeira ventricosa</name>
    <dbReference type="NCBI Taxonomy" id="182803"/>
    <lineage>
        <taxon>Eukaryota</taxon>
        <taxon>Metazoa</taxon>
        <taxon>Ecdysozoa</taxon>
        <taxon>Arthropoda</taxon>
        <taxon>Chelicerata</taxon>
        <taxon>Arachnida</taxon>
        <taxon>Araneae</taxon>
        <taxon>Araneomorphae</taxon>
        <taxon>Entelegynae</taxon>
        <taxon>Araneoidea</taxon>
        <taxon>Araneidae</taxon>
        <taxon>Araneus</taxon>
    </lineage>
</organism>
<reference evidence="2 3" key="1">
    <citation type="journal article" date="2019" name="Sci. Rep.">
        <title>Orb-weaving spider Araneus ventricosus genome elucidates the spidroin gene catalogue.</title>
        <authorList>
            <person name="Kono N."/>
            <person name="Nakamura H."/>
            <person name="Ohtoshi R."/>
            <person name="Moran D.A.P."/>
            <person name="Shinohara A."/>
            <person name="Yoshida Y."/>
            <person name="Fujiwara M."/>
            <person name="Mori M."/>
            <person name="Tomita M."/>
            <person name="Arakawa K."/>
        </authorList>
    </citation>
    <scope>NUCLEOTIDE SEQUENCE [LARGE SCALE GENOMIC DNA]</scope>
</reference>
<dbReference type="AlphaFoldDB" id="A0A4Y2EZJ1"/>
<gene>
    <name evidence="2" type="ORF">AVEN_203704_1</name>
</gene>
<comment type="caution">
    <text evidence="2">The sequence shown here is derived from an EMBL/GenBank/DDBJ whole genome shotgun (WGS) entry which is preliminary data.</text>
</comment>
<protein>
    <submittedName>
        <fullName evidence="2">Uncharacterized protein</fullName>
    </submittedName>
</protein>
<evidence type="ECO:0000313" key="3">
    <source>
        <dbReference type="Proteomes" id="UP000499080"/>
    </source>
</evidence>
<name>A0A4Y2EZJ1_ARAVE</name>
<accession>A0A4Y2EZJ1</accession>
<feature type="region of interest" description="Disordered" evidence="1">
    <location>
        <begin position="1"/>
        <end position="45"/>
    </location>
</feature>
<dbReference type="Proteomes" id="UP000499080">
    <property type="component" value="Unassembled WGS sequence"/>
</dbReference>
<proteinExistence type="predicted"/>
<keyword evidence="3" id="KW-1185">Reference proteome</keyword>
<sequence>MSNTIPSPSTSAYPIPITSSSGTKNKKNSPTFAVPPASHNSSEFTTVKVKEKPKYLLKVNLQTITKSQPTLSLNFGNHPHTKLILLVQVMLTIKVIKIKHPLPKKTTRSLMRVPETPQTLTLT</sequence>
<evidence type="ECO:0000256" key="1">
    <source>
        <dbReference type="SAM" id="MobiDB-lite"/>
    </source>
</evidence>
<evidence type="ECO:0000313" key="2">
    <source>
        <dbReference type="EMBL" id="GBM33668.1"/>
    </source>
</evidence>